<dbReference type="OrthoDB" id="532500at2759"/>
<accession>A0A1E3I811</accession>
<keyword evidence="8" id="KW-1185">Reference proteome</keyword>
<comment type="similarity">
    <text evidence="2">Belongs to the eukaryotic RPA49/POLR1E RNA polymerase subunit family.</text>
</comment>
<evidence type="ECO:0000313" key="7">
    <source>
        <dbReference type="EMBL" id="ODN84843.1"/>
    </source>
</evidence>
<organism evidence="7 8">
    <name type="scientific">Cryptococcus amylolentus CBS 6039</name>
    <dbReference type="NCBI Taxonomy" id="1295533"/>
    <lineage>
        <taxon>Eukaryota</taxon>
        <taxon>Fungi</taxon>
        <taxon>Dikarya</taxon>
        <taxon>Basidiomycota</taxon>
        <taxon>Agaricomycotina</taxon>
        <taxon>Tremellomycetes</taxon>
        <taxon>Tremellales</taxon>
        <taxon>Cryptococcaceae</taxon>
        <taxon>Cryptococcus</taxon>
    </lineage>
</organism>
<dbReference type="Proteomes" id="UP000094065">
    <property type="component" value="Unassembled WGS sequence"/>
</dbReference>
<dbReference type="EMBL" id="AWGJ01000001">
    <property type="protein sequence ID" value="ODN84843.1"/>
    <property type="molecule type" value="Genomic_DNA"/>
</dbReference>
<dbReference type="Pfam" id="PF06870">
    <property type="entry name" value="RNA_pol_I_A49"/>
    <property type="match status" value="1"/>
</dbReference>
<dbReference type="STRING" id="1295533.A0A1E3I811"/>
<keyword evidence="3" id="KW-0240">DNA-directed RNA polymerase</keyword>
<dbReference type="GO" id="GO:0005730">
    <property type="term" value="C:nucleolus"/>
    <property type="evidence" value="ECO:0007669"/>
    <property type="project" value="UniProtKB-SubCell"/>
</dbReference>
<evidence type="ECO:0000313" key="8">
    <source>
        <dbReference type="Proteomes" id="UP000094065"/>
    </source>
</evidence>
<dbReference type="RefSeq" id="XP_018998646.1">
    <property type="nucleotide sequence ID" value="XM_019133941.1"/>
</dbReference>
<dbReference type="GO" id="GO:0006351">
    <property type="term" value="P:DNA-templated transcription"/>
    <property type="evidence" value="ECO:0007669"/>
    <property type="project" value="InterPro"/>
</dbReference>
<evidence type="ECO:0000256" key="5">
    <source>
        <dbReference type="ARBA" id="ARBA00023242"/>
    </source>
</evidence>
<protein>
    <recommendedName>
        <fullName evidence="9">DNA-directed RNA polymerase I subunit RPA49</fullName>
    </recommendedName>
</protein>
<dbReference type="GO" id="GO:0000428">
    <property type="term" value="C:DNA-directed RNA polymerase complex"/>
    <property type="evidence" value="ECO:0007669"/>
    <property type="project" value="UniProtKB-KW"/>
</dbReference>
<dbReference type="InterPro" id="IPR009668">
    <property type="entry name" value="RNA_pol-assoc_fac_A49-like"/>
</dbReference>
<feature type="region of interest" description="Disordered" evidence="6">
    <location>
        <begin position="1"/>
        <end position="47"/>
    </location>
</feature>
<evidence type="ECO:0000256" key="6">
    <source>
        <dbReference type="SAM" id="MobiDB-lite"/>
    </source>
</evidence>
<evidence type="ECO:0008006" key="9">
    <source>
        <dbReference type="Google" id="ProtNLM"/>
    </source>
</evidence>
<evidence type="ECO:0000256" key="2">
    <source>
        <dbReference type="ARBA" id="ARBA00009430"/>
    </source>
</evidence>
<gene>
    <name evidence="7" type="ORF">L202_00703</name>
</gene>
<dbReference type="GO" id="GO:0003677">
    <property type="term" value="F:DNA binding"/>
    <property type="evidence" value="ECO:0007669"/>
    <property type="project" value="InterPro"/>
</dbReference>
<evidence type="ECO:0000256" key="4">
    <source>
        <dbReference type="ARBA" id="ARBA00023163"/>
    </source>
</evidence>
<name>A0A1E3I811_9TREE</name>
<sequence length="430" mass="47950">MASSSQHNKKATKRKSTAAHGEVTIDVAEGTTGVAPSFANFPSVRPSKNTAFGVYTRDPGSRADFSQQHTLVAGETEDVEFFSTNRDRQTNTEGSDCQYLPAVYDPSTKTLHVHPSTPLYLFAHRVKRLRTAPVSAPPAQAAKAQWRQERNDLGEAFGTRKAKAQIKSEERNKVNADAMQDAKGHLMETIGELQKEEEVTAPSDIIPTPNLETSDPSEVYPREAVIPNQEWSSIDVSQMLHTEDDKERIGYLPSRRSFWVQNKCRSVYNIKDKAAKKTQMKYLYYLSCLLQFLDFAPRLSKTAAAELTSKFPGVPQQILDGLITRFSEQSGRKHAVTEKTKAKLLSWICLLYLTLDGYSVEVGRIAKDLKMEPAKVATYYKQLGCNVKLATPAEREAQGITLAEAGQMRRAVMVAPVKFPKTKRRGPAQH</sequence>
<evidence type="ECO:0000256" key="3">
    <source>
        <dbReference type="ARBA" id="ARBA00022478"/>
    </source>
</evidence>
<feature type="compositionally biased region" description="Basic residues" evidence="6">
    <location>
        <begin position="7"/>
        <end position="17"/>
    </location>
</feature>
<comment type="subcellular location">
    <subcellularLocation>
        <location evidence="1">Nucleus</location>
        <location evidence="1">Nucleolus</location>
    </subcellularLocation>
</comment>
<proteinExistence type="inferred from homology"/>
<dbReference type="PANTHER" id="PTHR14440">
    <property type="entry name" value="DNA-DIRECTED RNA POLYMERASE I SUBUNIT RPA49"/>
    <property type="match status" value="1"/>
</dbReference>
<keyword evidence="4" id="KW-0804">Transcription</keyword>
<keyword evidence="5" id="KW-0539">Nucleus</keyword>
<evidence type="ECO:0000256" key="1">
    <source>
        <dbReference type="ARBA" id="ARBA00004604"/>
    </source>
</evidence>
<comment type="caution">
    <text evidence="7">The sequence shown here is derived from an EMBL/GenBank/DDBJ whole genome shotgun (WGS) entry which is preliminary data.</text>
</comment>
<dbReference type="GeneID" id="30152012"/>
<dbReference type="AlphaFoldDB" id="A0A1E3I811"/>
<reference evidence="7 8" key="1">
    <citation type="submission" date="2016-06" db="EMBL/GenBank/DDBJ databases">
        <title>Evolution of pathogenesis and genome organization in the Tremellales.</title>
        <authorList>
            <person name="Cuomo C."/>
            <person name="Litvintseva A."/>
            <person name="Heitman J."/>
            <person name="Chen Y."/>
            <person name="Sun S."/>
            <person name="Springer D."/>
            <person name="Dromer F."/>
            <person name="Young S."/>
            <person name="Zeng Q."/>
            <person name="Chapman S."/>
            <person name="Gujja S."/>
            <person name="Saif S."/>
            <person name="Birren B."/>
        </authorList>
    </citation>
    <scope>NUCLEOTIDE SEQUENCE [LARGE SCALE GENOMIC DNA]</scope>
    <source>
        <strain evidence="7 8">CBS 6039</strain>
    </source>
</reference>